<sequence length="164" mass="18282">MLSGNPDSFAIWCDAVDLWSTPDFANGCLGYFMGGGLIWSNRSTLGVDLSMLARLYCMKNSVEDADLFHRSPSDAYRELCNRAFPSMDSAAESSDFTHLVSAESLSDKGHYVFLIEYEKMAKLIYGFKENSREIGEVVLACGEFQSVVRDALAKCPKEFNTGRR</sequence>
<evidence type="ECO:0000313" key="2">
    <source>
        <dbReference type="Proteomes" id="UP000583127"/>
    </source>
</evidence>
<name>A0A7X9X2Z5_9BURK</name>
<keyword evidence="2" id="KW-1185">Reference proteome</keyword>
<evidence type="ECO:0000313" key="1">
    <source>
        <dbReference type="EMBL" id="NML30421.1"/>
    </source>
</evidence>
<proteinExistence type="predicted"/>
<dbReference type="Pfam" id="PF15593">
    <property type="entry name" value="Imm42"/>
    <property type="match status" value="1"/>
</dbReference>
<protein>
    <submittedName>
        <fullName evidence="1">Uncharacterized protein</fullName>
    </submittedName>
</protein>
<dbReference type="AlphaFoldDB" id="A0A7X9X2Z5"/>
<dbReference type="Proteomes" id="UP000583127">
    <property type="component" value="Unassembled WGS sequence"/>
</dbReference>
<comment type="caution">
    <text evidence="1">The sequence shown here is derived from an EMBL/GenBank/DDBJ whole genome shotgun (WGS) entry which is preliminary data.</text>
</comment>
<dbReference type="InterPro" id="IPR028958">
    <property type="entry name" value="Imm42"/>
</dbReference>
<gene>
    <name evidence="1" type="ORF">HHL14_06210</name>
</gene>
<organism evidence="1 2">
    <name type="scientific">Paraburkholderia antibiotica</name>
    <dbReference type="NCBI Taxonomy" id="2728839"/>
    <lineage>
        <taxon>Bacteria</taxon>
        <taxon>Pseudomonadati</taxon>
        <taxon>Pseudomonadota</taxon>
        <taxon>Betaproteobacteria</taxon>
        <taxon>Burkholderiales</taxon>
        <taxon>Burkholderiaceae</taxon>
        <taxon>Paraburkholderia</taxon>
    </lineage>
</organism>
<dbReference type="RefSeq" id="WP_169496682.1">
    <property type="nucleotide sequence ID" value="NZ_JABBFZ010000002.1"/>
</dbReference>
<dbReference type="EMBL" id="JABBFZ010000002">
    <property type="protein sequence ID" value="NML30421.1"/>
    <property type="molecule type" value="Genomic_DNA"/>
</dbReference>
<accession>A0A7X9X2Z5</accession>
<reference evidence="1 2" key="1">
    <citation type="submission" date="2020-04" db="EMBL/GenBank/DDBJ databases">
        <title>Paraburkholderia sp. G-4-1-8 isolated from soil.</title>
        <authorList>
            <person name="Dahal R.H."/>
        </authorList>
    </citation>
    <scope>NUCLEOTIDE SEQUENCE [LARGE SCALE GENOMIC DNA]</scope>
    <source>
        <strain evidence="1 2">G-4-1-8</strain>
    </source>
</reference>